<evidence type="ECO:0000313" key="5">
    <source>
        <dbReference type="EMBL" id="MEK0189373.1"/>
    </source>
</evidence>
<accession>A0ABU8YYH0</accession>
<comment type="catalytic activity">
    <reaction evidence="4">
        <text>a 2'-deoxyadenosine in DNA + S-adenosyl-L-methionine = an N(6)-methyl-2'-deoxyadenosine in DNA + S-adenosyl-L-homocysteine + H(+)</text>
        <dbReference type="Rhea" id="RHEA:15197"/>
        <dbReference type="Rhea" id="RHEA-COMP:12418"/>
        <dbReference type="Rhea" id="RHEA-COMP:12419"/>
        <dbReference type="ChEBI" id="CHEBI:15378"/>
        <dbReference type="ChEBI" id="CHEBI:57856"/>
        <dbReference type="ChEBI" id="CHEBI:59789"/>
        <dbReference type="ChEBI" id="CHEBI:90615"/>
        <dbReference type="ChEBI" id="CHEBI:90616"/>
        <dbReference type="EC" id="2.1.1.72"/>
    </reaction>
</comment>
<dbReference type="PANTHER" id="PTHR33841">
    <property type="entry name" value="DNA METHYLTRANSFERASE YEEA-RELATED"/>
    <property type="match status" value="1"/>
</dbReference>
<proteinExistence type="predicted"/>
<dbReference type="InterPro" id="IPR050953">
    <property type="entry name" value="N4_N6_ade-DNA_methylase"/>
</dbReference>
<dbReference type="EC" id="2.1.1.72" evidence="1"/>
<dbReference type="PANTHER" id="PTHR33841:SF1">
    <property type="entry name" value="DNA METHYLTRANSFERASE A"/>
    <property type="match status" value="1"/>
</dbReference>
<evidence type="ECO:0000256" key="1">
    <source>
        <dbReference type="ARBA" id="ARBA00011900"/>
    </source>
</evidence>
<feature type="non-terminal residue" evidence="5">
    <location>
        <position position="1"/>
    </location>
</feature>
<keyword evidence="2" id="KW-0489">Methyltransferase</keyword>
<gene>
    <name evidence="5" type="ORF">WMG39_31690</name>
</gene>
<reference evidence="5 6" key="1">
    <citation type="journal article" date="2020" name="Harmful Algae">
        <title>Molecular and morphological characterization of a novel dihydroanatoxin-a producing Microcoleus species (cyanobacteria) from the Russian River, California, USA.</title>
        <authorList>
            <person name="Conklin K.Y."/>
            <person name="Stancheva R."/>
            <person name="Otten T.G."/>
            <person name="Fadness R."/>
            <person name="Boyer G.L."/>
            <person name="Read B."/>
            <person name="Zhang X."/>
            <person name="Sheath R.G."/>
        </authorList>
    </citation>
    <scope>NUCLEOTIDE SEQUENCE [LARGE SCALE GENOMIC DNA]</scope>
    <source>
        <strain evidence="5 6">PTRS2</strain>
    </source>
</reference>
<protein>
    <recommendedName>
        <fullName evidence="1">site-specific DNA-methyltransferase (adenine-specific)</fullName>
        <ecNumber evidence="1">2.1.1.72</ecNumber>
    </recommendedName>
</protein>
<evidence type="ECO:0000256" key="4">
    <source>
        <dbReference type="ARBA" id="ARBA00047942"/>
    </source>
</evidence>
<comment type="caution">
    <text evidence="5">The sequence shown here is derived from an EMBL/GenBank/DDBJ whole genome shotgun (WGS) entry which is preliminary data.</text>
</comment>
<feature type="non-terminal residue" evidence="5">
    <location>
        <position position="199"/>
    </location>
</feature>
<dbReference type="Proteomes" id="UP001384579">
    <property type="component" value="Unassembled WGS sequence"/>
</dbReference>
<keyword evidence="3" id="KW-0808">Transferase</keyword>
<evidence type="ECO:0000256" key="2">
    <source>
        <dbReference type="ARBA" id="ARBA00022603"/>
    </source>
</evidence>
<dbReference type="InterPro" id="IPR029063">
    <property type="entry name" value="SAM-dependent_MTases_sf"/>
</dbReference>
<dbReference type="SUPFAM" id="SSF53335">
    <property type="entry name" value="S-adenosyl-L-methionine-dependent methyltransferases"/>
    <property type="match status" value="1"/>
</dbReference>
<evidence type="ECO:0000256" key="3">
    <source>
        <dbReference type="ARBA" id="ARBA00022679"/>
    </source>
</evidence>
<sequence length="199" mass="22573">AFSLSSANVEHKQDACATKVTQAFSLSSANVEHKQDACATLDRLRHLFAYNDQPHQFTDTEVSGLIEAIDHLKILDPACGSGAFPMGILHKLVFILTKLDPQNRRWKEKQIAKANEIPDSTIREKVIEDIEQAFEQNELDYGRKLYLIENCIYGVDIQPIAIQISKLRFFISLIVHQNIDNSLENRGVRPLPNLETKFV</sequence>
<dbReference type="Gene3D" id="3.40.50.150">
    <property type="entry name" value="Vaccinia Virus protein VP39"/>
    <property type="match status" value="1"/>
</dbReference>
<keyword evidence="6" id="KW-1185">Reference proteome</keyword>
<evidence type="ECO:0000313" key="6">
    <source>
        <dbReference type="Proteomes" id="UP001384579"/>
    </source>
</evidence>
<dbReference type="EMBL" id="JBBLXS010001181">
    <property type="protein sequence ID" value="MEK0189373.1"/>
    <property type="molecule type" value="Genomic_DNA"/>
</dbReference>
<organism evidence="5 6">
    <name type="scientific">Microcoleus anatoxicus PTRS2</name>
    <dbReference type="NCBI Taxonomy" id="2705321"/>
    <lineage>
        <taxon>Bacteria</taxon>
        <taxon>Bacillati</taxon>
        <taxon>Cyanobacteriota</taxon>
        <taxon>Cyanophyceae</taxon>
        <taxon>Oscillatoriophycideae</taxon>
        <taxon>Oscillatoriales</taxon>
        <taxon>Microcoleaceae</taxon>
        <taxon>Microcoleus</taxon>
        <taxon>Microcoleus anatoxicus</taxon>
    </lineage>
</organism>
<name>A0ABU8YYH0_9CYAN</name>